<dbReference type="Proteomes" id="UP000057158">
    <property type="component" value="Chromosome"/>
</dbReference>
<reference evidence="2 3" key="1">
    <citation type="submission" date="2015-07" db="EMBL/GenBank/DDBJ databases">
        <title>Isolation and Genomic Characterization of a Novel Halophilic Metal-Reducing Deltaproteobacterium from the Deep Subsurface.</title>
        <authorList>
            <person name="Badalamenti J.P."/>
            <person name="Summers Z.M."/>
            <person name="Gralnick J.A."/>
            <person name="Bond D.R."/>
        </authorList>
    </citation>
    <scope>NUCLEOTIDE SEQUENCE [LARGE SCALE GENOMIC DNA]</scope>
    <source>
        <strain evidence="2 3">WTL</strain>
    </source>
</reference>
<feature type="transmembrane region" description="Helical" evidence="1">
    <location>
        <begin position="241"/>
        <end position="261"/>
    </location>
</feature>
<name>A0A0M4D826_9BACT</name>
<gene>
    <name evidence="2" type="ORF">DSOUD_2671</name>
</gene>
<evidence type="ECO:0000256" key="1">
    <source>
        <dbReference type="SAM" id="Phobius"/>
    </source>
</evidence>
<feature type="transmembrane region" description="Helical" evidence="1">
    <location>
        <begin position="99"/>
        <end position="121"/>
    </location>
</feature>
<dbReference type="STRING" id="1603606.DSOUD_2671"/>
<dbReference type="PATRIC" id="fig|1603606.3.peg.2903"/>
<protein>
    <submittedName>
        <fullName evidence="2">Uncharacterized protein</fullName>
    </submittedName>
</protein>
<dbReference type="RefSeq" id="WP_157671872.1">
    <property type="nucleotide sequence ID" value="NZ_CP010802.1"/>
</dbReference>
<dbReference type="PANTHER" id="PTHR41324:SF1">
    <property type="entry name" value="DUF2232 DOMAIN-CONTAINING PROTEIN"/>
    <property type="match status" value="1"/>
</dbReference>
<dbReference type="EMBL" id="CP010802">
    <property type="protein sequence ID" value="ALC17422.1"/>
    <property type="molecule type" value="Genomic_DNA"/>
</dbReference>
<keyword evidence="3" id="KW-1185">Reference proteome</keyword>
<feature type="transmembrane region" description="Helical" evidence="1">
    <location>
        <begin position="54"/>
        <end position="79"/>
    </location>
</feature>
<feature type="transmembrane region" description="Helical" evidence="1">
    <location>
        <begin position="28"/>
        <end position="47"/>
    </location>
</feature>
<evidence type="ECO:0000313" key="2">
    <source>
        <dbReference type="EMBL" id="ALC17422.1"/>
    </source>
</evidence>
<dbReference type="KEGG" id="des:DSOUD_2671"/>
<keyword evidence="1" id="KW-0812">Transmembrane</keyword>
<accession>A0A0M4D826</accession>
<dbReference type="Pfam" id="PF09991">
    <property type="entry name" value="DUF2232"/>
    <property type="match status" value="1"/>
</dbReference>
<dbReference type="OrthoDB" id="12714at2"/>
<keyword evidence="1" id="KW-0472">Membrane</keyword>
<feature type="transmembrane region" description="Helical" evidence="1">
    <location>
        <begin position="5"/>
        <end position="22"/>
    </location>
</feature>
<dbReference type="PANTHER" id="PTHR41324">
    <property type="entry name" value="MEMBRANE PROTEIN-RELATED"/>
    <property type="match status" value="1"/>
</dbReference>
<proteinExistence type="predicted"/>
<feature type="transmembrane region" description="Helical" evidence="1">
    <location>
        <begin position="273"/>
        <end position="298"/>
    </location>
</feature>
<feature type="transmembrane region" description="Helical" evidence="1">
    <location>
        <begin position="215"/>
        <end position="234"/>
    </location>
</feature>
<dbReference type="AlphaFoldDB" id="A0A0M4D826"/>
<keyword evidence="1" id="KW-1133">Transmembrane helix</keyword>
<evidence type="ECO:0000313" key="3">
    <source>
        <dbReference type="Proteomes" id="UP000057158"/>
    </source>
</evidence>
<feature type="transmembrane region" description="Helical" evidence="1">
    <location>
        <begin position="172"/>
        <end position="195"/>
    </location>
</feature>
<dbReference type="InterPro" id="IPR018710">
    <property type="entry name" value="DUF2232"/>
</dbReference>
<organism evidence="2 3">
    <name type="scientific">Desulfuromonas soudanensis</name>
    <dbReference type="NCBI Taxonomy" id="1603606"/>
    <lineage>
        <taxon>Bacteria</taxon>
        <taxon>Pseudomonadati</taxon>
        <taxon>Thermodesulfobacteriota</taxon>
        <taxon>Desulfuromonadia</taxon>
        <taxon>Desulfuromonadales</taxon>
        <taxon>Desulfuromonadaceae</taxon>
        <taxon>Desulfuromonas</taxon>
    </lineage>
</organism>
<sequence length="308" mass="32784">MNRQLLYFMAGVAGTLLLQVGVGALGPAGIVLALAIPLPAAFIVMRWGGKLGGVVVLGTAAIIAAGGEFVACGGYLLQYAPPSLLLPLLLRRGIGWDRAVLATLVVLLTTGGLALAGLSAYQGRSVDAMVGEYVGSEVDRALAAYGEADIPQDRLQDVQLFLKKSGELMVRAYPGLATVAAGTLLLLTTLALALLAPGRYLFPGVPFHLWRVPELLIWPLIVAGFATFLFRGAPQTVGINLLTMVLPVYFLQGLAIVTYFFRKRGFSPLFRAVGYLLIAVLNPLPLIVAGLGIFDLWADFRKPRIKKT</sequence>